<name>A0AAN7WA39_ELEMC</name>
<feature type="region of interest" description="Disordered" evidence="1">
    <location>
        <begin position="141"/>
        <end position="168"/>
    </location>
</feature>
<dbReference type="AlphaFoldDB" id="A0AAN7WA39"/>
<protein>
    <recommendedName>
        <fullName evidence="4">Trichohyalin-plectin-homology domain-containing protein</fullName>
    </recommendedName>
</protein>
<feature type="region of interest" description="Disordered" evidence="1">
    <location>
        <begin position="48"/>
        <end position="72"/>
    </location>
</feature>
<feature type="compositionally biased region" description="Polar residues" evidence="1">
    <location>
        <begin position="56"/>
        <end position="66"/>
    </location>
</feature>
<evidence type="ECO:0000313" key="3">
    <source>
        <dbReference type="Proteomes" id="UP001346869"/>
    </source>
</evidence>
<evidence type="ECO:0008006" key="4">
    <source>
        <dbReference type="Google" id="ProtNLM"/>
    </source>
</evidence>
<sequence>MIERESKQVDKKFVACKEVFVPKPPVELEGKDKKSVRIEEQRKVLLKKAEDKMNDQNRAQNHNSIDSGLRKKVIDKENEELMEEKKRQQELSDIQKSKYADMVRAQCEDDMRNDLEICCKKQLENRMAADSWINEMREKDQQKLKEKLEKQKGSERRRTLEAQYREEDKQEALQKAHKNRIKTKNHLEEIARVEYHKERRAEMSRAEVERVNRDWMEIDLRNLQRKREQANRRSAHRTDLWKIVEPLKKEQATTTAPREQRIPRDIEATLKRLEQQDLKEKAAAQQAIATERQRQIQDKKLRQEAEHERNLNWFQFNMERDKIHLELDNMKAKKAREDRVAMDKCNEIYGAQKRAHLLAQKKEDERWGTPAGRAGYFSMFKL</sequence>
<reference evidence="2 3" key="2">
    <citation type="journal article" date="2023" name="Mol. Biol. Evol.">
        <title>Genomics of Secondarily Temperate Adaptation in the Only Non-Antarctic Icefish.</title>
        <authorList>
            <person name="Rivera-Colon A.G."/>
            <person name="Rayamajhi N."/>
            <person name="Minhas B.F."/>
            <person name="Madrigal G."/>
            <person name="Bilyk K.T."/>
            <person name="Yoon V."/>
            <person name="Hune M."/>
            <person name="Gregory S."/>
            <person name="Cheng C.H.C."/>
            <person name="Catchen J.M."/>
        </authorList>
    </citation>
    <scope>NUCLEOTIDE SEQUENCE [LARGE SCALE GENOMIC DNA]</scope>
    <source>
        <strain evidence="2">JMC-PN-2008</strain>
    </source>
</reference>
<evidence type="ECO:0000313" key="2">
    <source>
        <dbReference type="EMBL" id="KAK5847981.1"/>
    </source>
</evidence>
<accession>A0AAN7WA39</accession>
<dbReference type="Proteomes" id="UP001346869">
    <property type="component" value="Unassembled WGS sequence"/>
</dbReference>
<reference evidence="2 3" key="1">
    <citation type="journal article" date="2023" name="Genes (Basel)">
        <title>Chromosome-Level Genome Assembly and Circadian Gene Repertoire of the Patagonia Blennie Eleginops maclovinus-The Closest Ancestral Proxy of Antarctic Cryonotothenioids.</title>
        <authorList>
            <person name="Cheng C.C."/>
            <person name="Rivera-Colon A.G."/>
            <person name="Minhas B.F."/>
            <person name="Wilson L."/>
            <person name="Rayamajhi N."/>
            <person name="Vargas-Chacoff L."/>
            <person name="Catchen J.M."/>
        </authorList>
    </citation>
    <scope>NUCLEOTIDE SEQUENCE [LARGE SCALE GENOMIC DNA]</scope>
    <source>
        <strain evidence="2">JMC-PN-2008</strain>
    </source>
</reference>
<dbReference type="EMBL" id="JAUZQC010000026">
    <property type="protein sequence ID" value="KAK5847981.1"/>
    <property type="molecule type" value="Genomic_DNA"/>
</dbReference>
<comment type="caution">
    <text evidence="2">The sequence shown here is derived from an EMBL/GenBank/DDBJ whole genome shotgun (WGS) entry which is preliminary data.</text>
</comment>
<keyword evidence="3" id="KW-1185">Reference proteome</keyword>
<organism evidence="2 3">
    <name type="scientific">Eleginops maclovinus</name>
    <name type="common">Patagonian blennie</name>
    <name type="synonym">Eleginus maclovinus</name>
    <dbReference type="NCBI Taxonomy" id="56733"/>
    <lineage>
        <taxon>Eukaryota</taxon>
        <taxon>Metazoa</taxon>
        <taxon>Chordata</taxon>
        <taxon>Craniata</taxon>
        <taxon>Vertebrata</taxon>
        <taxon>Euteleostomi</taxon>
        <taxon>Actinopterygii</taxon>
        <taxon>Neopterygii</taxon>
        <taxon>Teleostei</taxon>
        <taxon>Neoteleostei</taxon>
        <taxon>Acanthomorphata</taxon>
        <taxon>Eupercaria</taxon>
        <taxon>Perciformes</taxon>
        <taxon>Notothenioidei</taxon>
        <taxon>Eleginopidae</taxon>
        <taxon>Eleginops</taxon>
    </lineage>
</organism>
<gene>
    <name evidence="2" type="ORF">PBY51_017068</name>
</gene>
<evidence type="ECO:0000256" key="1">
    <source>
        <dbReference type="SAM" id="MobiDB-lite"/>
    </source>
</evidence>
<proteinExistence type="predicted"/>